<dbReference type="AlphaFoldDB" id="A0A9J6B6K3"/>
<proteinExistence type="predicted"/>
<evidence type="ECO:0008006" key="4">
    <source>
        <dbReference type="Google" id="ProtNLM"/>
    </source>
</evidence>
<reference evidence="2 3" key="1">
    <citation type="submission" date="2020-09" db="EMBL/GenBank/DDBJ databases">
        <title>De no assembly of potato wild relative species, Solanum commersonii.</title>
        <authorList>
            <person name="Cho K."/>
        </authorList>
    </citation>
    <scope>NUCLEOTIDE SEQUENCE [LARGE SCALE GENOMIC DNA]</scope>
    <source>
        <strain evidence="2">LZ3.2</strain>
        <tissue evidence="2">Leaf</tissue>
    </source>
</reference>
<dbReference type="Proteomes" id="UP000824120">
    <property type="component" value="Chromosome 1"/>
</dbReference>
<name>A0A9J6B6K3_SOLCO</name>
<sequence length="82" mass="9359">MLSQVVTNQGGQTENSKKVADTSRIRELLRMNPSSFTSSSVIEDPKNFVEELQKVFEVHVADVERVELTAYQLKSVARIWFD</sequence>
<gene>
    <name evidence="2" type="ORF">H5410_003913</name>
</gene>
<dbReference type="EMBL" id="JACXVP010000001">
    <property type="protein sequence ID" value="KAG5632196.1"/>
    <property type="molecule type" value="Genomic_DNA"/>
</dbReference>
<comment type="caution">
    <text evidence="2">The sequence shown here is derived from an EMBL/GenBank/DDBJ whole genome shotgun (WGS) entry which is preliminary data.</text>
</comment>
<organism evidence="2 3">
    <name type="scientific">Solanum commersonii</name>
    <name type="common">Commerson's wild potato</name>
    <name type="synonym">Commerson's nightshade</name>
    <dbReference type="NCBI Taxonomy" id="4109"/>
    <lineage>
        <taxon>Eukaryota</taxon>
        <taxon>Viridiplantae</taxon>
        <taxon>Streptophyta</taxon>
        <taxon>Embryophyta</taxon>
        <taxon>Tracheophyta</taxon>
        <taxon>Spermatophyta</taxon>
        <taxon>Magnoliopsida</taxon>
        <taxon>eudicotyledons</taxon>
        <taxon>Gunneridae</taxon>
        <taxon>Pentapetalae</taxon>
        <taxon>asterids</taxon>
        <taxon>lamiids</taxon>
        <taxon>Solanales</taxon>
        <taxon>Solanaceae</taxon>
        <taxon>Solanoideae</taxon>
        <taxon>Solaneae</taxon>
        <taxon>Solanum</taxon>
    </lineage>
</organism>
<evidence type="ECO:0000313" key="2">
    <source>
        <dbReference type="EMBL" id="KAG5632196.1"/>
    </source>
</evidence>
<feature type="region of interest" description="Disordered" evidence="1">
    <location>
        <begin position="1"/>
        <end position="22"/>
    </location>
</feature>
<accession>A0A9J6B6K3</accession>
<feature type="compositionally biased region" description="Polar residues" evidence="1">
    <location>
        <begin position="1"/>
        <end position="14"/>
    </location>
</feature>
<dbReference type="OrthoDB" id="2272416at2759"/>
<evidence type="ECO:0000313" key="3">
    <source>
        <dbReference type="Proteomes" id="UP000824120"/>
    </source>
</evidence>
<protein>
    <recommendedName>
        <fullName evidence="4">Gag-pol polyprotein</fullName>
    </recommendedName>
</protein>
<evidence type="ECO:0000256" key="1">
    <source>
        <dbReference type="SAM" id="MobiDB-lite"/>
    </source>
</evidence>
<keyword evidence="3" id="KW-1185">Reference proteome</keyword>